<evidence type="ECO:0000313" key="1">
    <source>
        <dbReference type="EMBL" id="MCM1988898.1"/>
    </source>
</evidence>
<dbReference type="Proteomes" id="UP001056429">
    <property type="component" value="Unassembled WGS sequence"/>
</dbReference>
<accession>A0A9J6NWS2</accession>
<organism evidence="1 2">
    <name type="scientific">Oceanirhabdus seepicola</name>
    <dbReference type="NCBI Taxonomy" id="2828781"/>
    <lineage>
        <taxon>Bacteria</taxon>
        <taxon>Bacillati</taxon>
        <taxon>Bacillota</taxon>
        <taxon>Clostridia</taxon>
        <taxon>Eubacteriales</taxon>
        <taxon>Clostridiaceae</taxon>
        <taxon>Oceanirhabdus</taxon>
    </lineage>
</organism>
<reference evidence="1" key="2">
    <citation type="submission" date="2021-04" db="EMBL/GenBank/DDBJ databases">
        <authorList>
            <person name="Dong X."/>
        </authorList>
    </citation>
    <scope>NUCLEOTIDE SEQUENCE</scope>
    <source>
        <strain evidence="1">ZWT</strain>
    </source>
</reference>
<dbReference type="AlphaFoldDB" id="A0A9J6NWS2"/>
<name>A0A9J6NWS2_9CLOT</name>
<protein>
    <submittedName>
        <fullName evidence="1">Uncharacterized protein</fullName>
    </submittedName>
</protein>
<reference evidence="1" key="1">
    <citation type="journal article" date="2021" name="mSystems">
        <title>Bacteria and Archaea Synergistically Convert Glycine Betaine to Biogenic Methane in the Formosa Cold Seep of the South China Sea.</title>
        <authorList>
            <person name="Li L."/>
            <person name="Zhang W."/>
            <person name="Zhang S."/>
            <person name="Song L."/>
            <person name="Sun Q."/>
            <person name="Zhang H."/>
            <person name="Xiang H."/>
            <person name="Dong X."/>
        </authorList>
    </citation>
    <scope>NUCLEOTIDE SEQUENCE</scope>
    <source>
        <strain evidence="1">ZWT</strain>
    </source>
</reference>
<dbReference type="EMBL" id="JAGSOJ010000001">
    <property type="protein sequence ID" value="MCM1988898.1"/>
    <property type="molecule type" value="Genomic_DNA"/>
</dbReference>
<comment type="caution">
    <text evidence="1">The sequence shown here is derived from an EMBL/GenBank/DDBJ whole genome shotgun (WGS) entry which is preliminary data.</text>
</comment>
<gene>
    <name evidence="1" type="ORF">KDK92_04025</name>
</gene>
<evidence type="ECO:0000313" key="2">
    <source>
        <dbReference type="Proteomes" id="UP001056429"/>
    </source>
</evidence>
<dbReference type="RefSeq" id="WP_250857762.1">
    <property type="nucleotide sequence ID" value="NZ_JAGSOJ010000001.1"/>
</dbReference>
<sequence>MNIGGKNIELATKLQQHLAMKKGKEGAGISAAFVMDGELIAACTVGKCGKDGTLSDISDLYNVGQLQKYILLLLL</sequence>
<proteinExistence type="predicted"/>
<keyword evidence="2" id="KW-1185">Reference proteome</keyword>